<evidence type="ECO:0000259" key="2">
    <source>
        <dbReference type="Pfam" id="PF07596"/>
    </source>
</evidence>
<dbReference type="InterPro" id="IPR011453">
    <property type="entry name" value="DUF1559"/>
</dbReference>
<keyword evidence="1" id="KW-1133">Transmembrane helix</keyword>
<accession>A0A2H5X9L2</accession>
<dbReference type="InterPro" id="IPR045584">
    <property type="entry name" value="Pilin-like"/>
</dbReference>
<dbReference type="InterPro" id="IPR012902">
    <property type="entry name" value="N_methyl_site"/>
</dbReference>
<dbReference type="Pfam" id="PF07963">
    <property type="entry name" value="N_methyl"/>
    <property type="match status" value="1"/>
</dbReference>
<dbReference type="Pfam" id="PF07596">
    <property type="entry name" value="SBP_bac_10"/>
    <property type="match status" value="1"/>
</dbReference>
<dbReference type="NCBIfam" id="TIGR02532">
    <property type="entry name" value="IV_pilin_GFxxxE"/>
    <property type="match status" value="1"/>
</dbReference>
<evidence type="ECO:0000313" key="4">
    <source>
        <dbReference type="Proteomes" id="UP000236173"/>
    </source>
</evidence>
<evidence type="ECO:0000256" key="1">
    <source>
        <dbReference type="SAM" id="Phobius"/>
    </source>
</evidence>
<gene>
    <name evidence="3" type="ORF">HRbin17_00288</name>
</gene>
<proteinExistence type="predicted"/>
<comment type="caution">
    <text evidence="3">The sequence shown here is derived from an EMBL/GenBank/DDBJ whole genome shotgun (WGS) entry which is preliminary data.</text>
</comment>
<keyword evidence="1" id="KW-0812">Transmembrane</keyword>
<feature type="transmembrane region" description="Helical" evidence="1">
    <location>
        <begin position="6"/>
        <end position="30"/>
    </location>
</feature>
<dbReference type="PANTHER" id="PTHR30093">
    <property type="entry name" value="GENERAL SECRETION PATHWAY PROTEIN G"/>
    <property type="match status" value="1"/>
</dbReference>
<reference evidence="4" key="1">
    <citation type="submission" date="2017-09" db="EMBL/GenBank/DDBJ databases">
        <title>Metaegenomics of thermophilic ammonia-oxidizing enrichment culture.</title>
        <authorList>
            <person name="Kato S."/>
            <person name="Suzuki K."/>
        </authorList>
    </citation>
    <scope>NUCLEOTIDE SEQUENCE [LARGE SCALE GENOMIC DNA]</scope>
</reference>
<dbReference type="EMBL" id="BEHT01000002">
    <property type="protein sequence ID" value="GBC97797.1"/>
    <property type="molecule type" value="Genomic_DNA"/>
</dbReference>
<dbReference type="Gene3D" id="3.30.700.10">
    <property type="entry name" value="Glycoprotein, Type 4 Pilin"/>
    <property type="match status" value="1"/>
</dbReference>
<dbReference type="Proteomes" id="UP000236173">
    <property type="component" value="Unassembled WGS sequence"/>
</dbReference>
<dbReference type="SUPFAM" id="SSF54523">
    <property type="entry name" value="Pili subunits"/>
    <property type="match status" value="1"/>
</dbReference>
<keyword evidence="1" id="KW-0472">Membrane</keyword>
<organism evidence="3 4">
    <name type="scientific">Candidatus Fervidibacter japonicus</name>
    <dbReference type="NCBI Taxonomy" id="2035412"/>
    <lineage>
        <taxon>Bacteria</taxon>
        <taxon>Candidatus Fervidibacterota</taxon>
        <taxon>Candidatus Fervidibacter</taxon>
    </lineage>
</organism>
<evidence type="ECO:0000313" key="3">
    <source>
        <dbReference type="EMBL" id="GBC97797.1"/>
    </source>
</evidence>
<dbReference type="AlphaFoldDB" id="A0A2H5X9L2"/>
<sequence>MAHRRAFTLIELLVVVAIIAILAGILFPVFSSAREKARQASCASNLRNLSLATLQYSQDYDELLPNGEPPEWMAQGFFFLFPDTLDKPGDDAMFWLSTTFPYLQNAQIHACPSSPPLEHTFARDYLSQFPARGEAKYHFAYTINVCLGNFSQAGIVNPSSVMLFLEPWSRSFAWGTTNQPLIVNATQGGYPFNPTLTRMARWTVFGDWRQSDHPPPHQGGRVYGFVDGHVRWFRDGMTRSFWQIPPGTETTLPNGRPWMWIGPSNNIIYYWLHPTNPLVTDPNG</sequence>
<protein>
    <recommendedName>
        <fullName evidence="2">DUF1559 domain-containing protein</fullName>
    </recommendedName>
</protein>
<name>A0A2H5X9L2_9BACT</name>
<feature type="domain" description="DUF1559" evidence="2">
    <location>
        <begin position="32"/>
        <end position="105"/>
    </location>
</feature>